<sequence>MKLDLDKITPVKAGIGSIEKLLSSPSTISRIKEVVDGVRLMIKEAKELQPSVSTPSAIPVNTALTSPASGLTITQLMTFGKQFLDNMIAQGYGDLTVSEAIDKVPFTLKQIRGLLK</sequence>
<accession>A0A0F9ECF7</accession>
<dbReference type="AlphaFoldDB" id="A0A0F9ECF7"/>
<protein>
    <submittedName>
        <fullName evidence="1">Uncharacterized protein</fullName>
    </submittedName>
</protein>
<dbReference type="EMBL" id="LAZR01035419">
    <property type="protein sequence ID" value="KKL27556.1"/>
    <property type="molecule type" value="Genomic_DNA"/>
</dbReference>
<evidence type="ECO:0000313" key="1">
    <source>
        <dbReference type="EMBL" id="KKL27556.1"/>
    </source>
</evidence>
<reference evidence="1" key="1">
    <citation type="journal article" date="2015" name="Nature">
        <title>Complex archaea that bridge the gap between prokaryotes and eukaryotes.</title>
        <authorList>
            <person name="Spang A."/>
            <person name="Saw J.H."/>
            <person name="Jorgensen S.L."/>
            <person name="Zaremba-Niedzwiedzka K."/>
            <person name="Martijn J."/>
            <person name="Lind A.E."/>
            <person name="van Eijk R."/>
            <person name="Schleper C."/>
            <person name="Guy L."/>
            <person name="Ettema T.J."/>
        </authorList>
    </citation>
    <scope>NUCLEOTIDE SEQUENCE</scope>
</reference>
<gene>
    <name evidence="1" type="ORF">LCGC14_2383960</name>
</gene>
<organism evidence="1">
    <name type="scientific">marine sediment metagenome</name>
    <dbReference type="NCBI Taxonomy" id="412755"/>
    <lineage>
        <taxon>unclassified sequences</taxon>
        <taxon>metagenomes</taxon>
        <taxon>ecological metagenomes</taxon>
    </lineage>
</organism>
<proteinExistence type="predicted"/>
<comment type="caution">
    <text evidence="1">The sequence shown here is derived from an EMBL/GenBank/DDBJ whole genome shotgun (WGS) entry which is preliminary data.</text>
</comment>
<name>A0A0F9ECF7_9ZZZZ</name>